<dbReference type="RefSeq" id="WP_341368325.1">
    <property type="nucleotide sequence ID" value="NZ_CP150951.2"/>
</dbReference>
<evidence type="ECO:0000313" key="1">
    <source>
        <dbReference type="EMBL" id="WZC50217.1"/>
    </source>
</evidence>
<dbReference type="Proteomes" id="UP001440612">
    <property type="component" value="Chromosome"/>
</dbReference>
<dbReference type="EMBL" id="CP150951">
    <property type="protein sequence ID" value="WZC50217.1"/>
    <property type="molecule type" value="Genomic_DNA"/>
</dbReference>
<protein>
    <recommendedName>
        <fullName evidence="3">Autotransporter outer membrane beta-barrel domain-containing protein</fullName>
    </recommendedName>
</protein>
<evidence type="ECO:0000313" key="2">
    <source>
        <dbReference type="Proteomes" id="UP001440612"/>
    </source>
</evidence>
<evidence type="ECO:0008006" key="3">
    <source>
        <dbReference type="Google" id="ProtNLM"/>
    </source>
</evidence>
<reference evidence="2" key="1">
    <citation type="submission" date="2024-04" db="EMBL/GenBank/DDBJ databases">
        <title>Phylogenomic analyses of a clade within the roseobacter group suggest taxonomic reassignments of species of the genera Aestuariivita, Citreicella, Loktanella, Nautella, Pelagibaca, Ruegeria, Thalassobius, Thiobacimonas and Tropicibacter, and the proposal o.</title>
        <authorList>
            <person name="Jeon C.O."/>
        </authorList>
    </citation>
    <scope>NUCLEOTIDE SEQUENCE [LARGE SCALE GENOMIC DNA]</scope>
    <source>
        <strain evidence="2">BS5-3</strain>
    </source>
</reference>
<sequence length="54" mass="5659">MIDLIADGDWTGRISLSFATELANGVIFDSSVELSGLGGDQETTSGGLRFGFSF</sequence>
<proteinExistence type="predicted"/>
<organism evidence="1 2">
    <name type="scientific">Yoonia phaeophyticola</name>
    <dbReference type="NCBI Taxonomy" id="3137369"/>
    <lineage>
        <taxon>Bacteria</taxon>
        <taxon>Pseudomonadati</taxon>
        <taxon>Pseudomonadota</taxon>
        <taxon>Alphaproteobacteria</taxon>
        <taxon>Rhodobacterales</taxon>
        <taxon>Paracoccaceae</taxon>
        <taxon>Yoonia</taxon>
    </lineage>
</organism>
<accession>A0ABZ2V6L3</accession>
<name>A0ABZ2V6L3_9RHOB</name>
<gene>
    <name evidence="1" type="ORF">AABB29_06145</name>
</gene>
<keyword evidence="2" id="KW-1185">Reference proteome</keyword>